<dbReference type="NCBIfam" id="TIGR00252">
    <property type="entry name" value="YraN family protein"/>
    <property type="match status" value="1"/>
</dbReference>
<gene>
    <name evidence="3" type="ORF">SYNTR_1357</name>
</gene>
<organism evidence="3 4">
    <name type="scientific">Candidatus Syntrophocurvum alkaliphilum</name>
    <dbReference type="NCBI Taxonomy" id="2293317"/>
    <lineage>
        <taxon>Bacteria</taxon>
        <taxon>Bacillati</taxon>
        <taxon>Bacillota</taxon>
        <taxon>Clostridia</taxon>
        <taxon>Eubacteriales</taxon>
        <taxon>Syntrophomonadaceae</taxon>
        <taxon>Candidatus Syntrophocurvum</taxon>
    </lineage>
</organism>
<dbReference type="Proteomes" id="UP000426444">
    <property type="component" value="Chromosome"/>
</dbReference>
<dbReference type="PANTHER" id="PTHR34039:SF1">
    <property type="entry name" value="UPF0102 PROTEIN YRAN"/>
    <property type="match status" value="1"/>
</dbReference>
<dbReference type="GO" id="GO:0003676">
    <property type="term" value="F:nucleic acid binding"/>
    <property type="evidence" value="ECO:0007669"/>
    <property type="project" value="InterPro"/>
</dbReference>
<dbReference type="NCBIfam" id="NF009154">
    <property type="entry name" value="PRK12497.3-3"/>
    <property type="match status" value="1"/>
</dbReference>
<evidence type="ECO:0000256" key="2">
    <source>
        <dbReference type="HAMAP-Rule" id="MF_00048"/>
    </source>
</evidence>
<evidence type="ECO:0000313" key="3">
    <source>
        <dbReference type="EMBL" id="QGT99950.1"/>
    </source>
</evidence>
<dbReference type="Gene3D" id="3.40.1350.10">
    <property type="match status" value="1"/>
</dbReference>
<dbReference type="HAMAP" id="MF_00048">
    <property type="entry name" value="UPF0102"/>
    <property type="match status" value="1"/>
</dbReference>
<dbReference type="SUPFAM" id="SSF52980">
    <property type="entry name" value="Restriction endonuclease-like"/>
    <property type="match status" value="1"/>
</dbReference>
<sequence>MKKQIGKKGEDIAADYLIKKGYRILERNLHTKQGELDIICIQDNSIIFVEVKTRTNYNFGVPEEAVDYRKVARIRKLAAAYLNKSNAYYDEIRFDVIAINLQGNTIKINHIENAF</sequence>
<evidence type="ECO:0000256" key="1">
    <source>
        <dbReference type="ARBA" id="ARBA00006738"/>
    </source>
</evidence>
<dbReference type="PANTHER" id="PTHR34039">
    <property type="entry name" value="UPF0102 PROTEIN YRAN"/>
    <property type="match status" value="1"/>
</dbReference>
<proteinExistence type="inferred from homology"/>
<dbReference type="InterPro" id="IPR011856">
    <property type="entry name" value="tRNA_endonuc-like_dom_sf"/>
</dbReference>
<reference evidence="4" key="1">
    <citation type="journal article" date="2019" name="Microbiology">
        <title>Complete Genome Sequence of an Uncultured Bacterium of the Candidate Phylum Bipolaricaulota.</title>
        <authorList>
            <person name="Kadnikov V.V."/>
            <person name="Mardanov A.V."/>
            <person name="Beletsky A.V."/>
            <person name="Frank Y.A."/>
            <person name="Karnachuk O.V."/>
            <person name="Ravin N.V."/>
        </authorList>
    </citation>
    <scope>NUCLEOTIDE SEQUENCE [LARGE SCALE GENOMIC DNA]</scope>
</reference>
<comment type="similarity">
    <text evidence="1 2">Belongs to the UPF0102 family.</text>
</comment>
<dbReference type="InterPro" id="IPR003509">
    <property type="entry name" value="UPF0102_YraN-like"/>
</dbReference>
<name>A0A6I6DI11_9FIRM</name>
<dbReference type="CDD" id="cd20736">
    <property type="entry name" value="PoNe_Nuclease"/>
    <property type="match status" value="1"/>
</dbReference>
<dbReference type="EMBL" id="CP046457">
    <property type="protein sequence ID" value="QGT99950.1"/>
    <property type="molecule type" value="Genomic_DNA"/>
</dbReference>
<dbReference type="Pfam" id="PF02021">
    <property type="entry name" value="UPF0102"/>
    <property type="match status" value="1"/>
</dbReference>
<dbReference type="RefSeq" id="WP_156203789.1">
    <property type="nucleotide sequence ID" value="NZ_CP046457.1"/>
</dbReference>
<evidence type="ECO:0000313" key="4">
    <source>
        <dbReference type="Proteomes" id="UP000426444"/>
    </source>
</evidence>
<dbReference type="AlphaFoldDB" id="A0A6I6DI11"/>
<keyword evidence="4" id="KW-1185">Reference proteome</keyword>
<dbReference type="NCBIfam" id="NF009150">
    <property type="entry name" value="PRK12497.1-3"/>
    <property type="match status" value="1"/>
</dbReference>
<accession>A0A6I6DI11</accession>
<protein>
    <recommendedName>
        <fullName evidence="2">UPF0102 protein SYNTR_1357</fullName>
    </recommendedName>
</protein>
<dbReference type="InterPro" id="IPR011335">
    <property type="entry name" value="Restrct_endonuc-II-like"/>
</dbReference>
<dbReference type="KEGG" id="salq:SYNTR_1357"/>
<dbReference type="OrthoDB" id="9802516at2"/>